<accession>A0A9Q3ZIJ1</accession>
<organism evidence="2 3">
    <name type="scientific">Alloalcanivorax xenomutans</name>
    <dbReference type="NCBI Taxonomy" id="1094342"/>
    <lineage>
        <taxon>Bacteria</taxon>
        <taxon>Pseudomonadati</taxon>
        <taxon>Pseudomonadota</taxon>
        <taxon>Gammaproteobacteria</taxon>
        <taxon>Oceanospirillales</taxon>
        <taxon>Alcanivoracaceae</taxon>
        <taxon>Alloalcanivorax</taxon>
    </lineage>
</organism>
<keyword evidence="1" id="KW-0472">Membrane</keyword>
<keyword evidence="1" id="KW-1133">Transmembrane helix</keyword>
<dbReference type="AlphaFoldDB" id="A0A9Q3ZIJ1"/>
<evidence type="ECO:0000256" key="1">
    <source>
        <dbReference type="SAM" id="Phobius"/>
    </source>
</evidence>
<dbReference type="EMBL" id="JAJVKT010000055">
    <property type="protein sequence ID" value="MCE7511352.1"/>
    <property type="molecule type" value="Genomic_DNA"/>
</dbReference>
<dbReference type="Proteomes" id="UP001107961">
    <property type="component" value="Unassembled WGS sequence"/>
</dbReference>
<keyword evidence="1" id="KW-0812">Transmembrane</keyword>
<evidence type="ECO:0000313" key="3">
    <source>
        <dbReference type="Proteomes" id="UP001107961"/>
    </source>
</evidence>
<feature type="transmembrane region" description="Helical" evidence="1">
    <location>
        <begin position="48"/>
        <end position="66"/>
    </location>
</feature>
<comment type="caution">
    <text evidence="2">The sequence shown here is derived from an EMBL/GenBank/DDBJ whole genome shotgun (WGS) entry which is preliminary data.</text>
</comment>
<reference evidence="2" key="1">
    <citation type="submission" date="2022-01" db="EMBL/GenBank/DDBJ databases">
        <authorList>
            <person name="Karlyshev A.V."/>
            <person name="Jaspars M."/>
        </authorList>
    </citation>
    <scope>NUCLEOTIDE SEQUENCE</scope>
    <source>
        <strain evidence="2">AGSA3-2</strain>
    </source>
</reference>
<gene>
    <name evidence="2" type="ORF">LZG35_22185</name>
</gene>
<proteinExistence type="predicted"/>
<dbReference type="RefSeq" id="WP_233926260.1">
    <property type="nucleotide sequence ID" value="NZ_JAJVKT010000055.1"/>
</dbReference>
<name>A0A9Q3ZIJ1_9GAMM</name>
<keyword evidence="3" id="KW-1185">Reference proteome</keyword>
<evidence type="ECO:0000313" key="2">
    <source>
        <dbReference type="EMBL" id="MCE7511352.1"/>
    </source>
</evidence>
<protein>
    <submittedName>
        <fullName evidence="2">Uncharacterized protein</fullName>
    </submittedName>
</protein>
<feature type="transmembrane region" description="Helical" evidence="1">
    <location>
        <begin position="12"/>
        <end position="28"/>
    </location>
</feature>
<sequence>MPISDSSPERRNLILISLAFILYYAAGGRFHGGEIRFFVVNLQFSKPAVLGMFAWVLLFWFALRFYQKTHVVYRAELWAEIMRGGVSRSLSVRACRLAKEQLRGANRTDHFEKKVSAQDIRPNGYLGISIVCNFSNENGVIVHQEFVELGGVQGLAYRLREVMSHAITGNAVAEHLIPYVLFVAATLGPFWSQNA</sequence>